<organism evidence="1 2">
    <name type="scientific">Ceratitis capitata</name>
    <name type="common">Mediterranean fruit fly</name>
    <name type="synonym">Tephritis capitata</name>
    <dbReference type="NCBI Taxonomy" id="7213"/>
    <lineage>
        <taxon>Eukaryota</taxon>
        <taxon>Metazoa</taxon>
        <taxon>Ecdysozoa</taxon>
        <taxon>Arthropoda</taxon>
        <taxon>Hexapoda</taxon>
        <taxon>Insecta</taxon>
        <taxon>Pterygota</taxon>
        <taxon>Neoptera</taxon>
        <taxon>Endopterygota</taxon>
        <taxon>Diptera</taxon>
        <taxon>Brachycera</taxon>
        <taxon>Muscomorpha</taxon>
        <taxon>Tephritoidea</taxon>
        <taxon>Tephritidae</taxon>
        <taxon>Ceratitis</taxon>
        <taxon>Ceratitis</taxon>
    </lineage>
</organism>
<evidence type="ECO:0000313" key="2">
    <source>
        <dbReference type="Proteomes" id="UP000606786"/>
    </source>
</evidence>
<dbReference type="Proteomes" id="UP000606786">
    <property type="component" value="Unassembled WGS sequence"/>
</dbReference>
<sequence length="55" mass="6318">MSAFLPYEEDSPSCYTMDEKFSASSVTQILRELLSSFPEADDVVSQILADRMFRY</sequence>
<keyword evidence="2" id="KW-1185">Reference proteome</keyword>
<accession>A0A811UTS5</accession>
<gene>
    <name evidence="1" type="ORF">CCAP1982_LOCUS10218</name>
</gene>
<evidence type="ECO:0000313" key="1">
    <source>
        <dbReference type="EMBL" id="CAD7001728.1"/>
    </source>
</evidence>
<dbReference type="EMBL" id="CAJHJT010000023">
    <property type="protein sequence ID" value="CAD7001728.1"/>
    <property type="molecule type" value="Genomic_DNA"/>
</dbReference>
<protein>
    <submittedName>
        <fullName evidence="1">(Mediterranean fruit fly) hypothetical protein</fullName>
    </submittedName>
</protein>
<proteinExistence type="predicted"/>
<feature type="non-terminal residue" evidence="1">
    <location>
        <position position="55"/>
    </location>
</feature>
<comment type="caution">
    <text evidence="1">The sequence shown here is derived from an EMBL/GenBank/DDBJ whole genome shotgun (WGS) entry which is preliminary data.</text>
</comment>
<dbReference type="AlphaFoldDB" id="A0A811UTS5"/>
<reference evidence="1" key="1">
    <citation type="submission" date="2020-11" db="EMBL/GenBank/DDBJ databases">
        <authorList>
            <person name="Whitehead M."/>
        </authorList>
    </citation>
    <scope>NUCLEOTIDE SEQUENCE</scope>
    <source>
        <strain evidence="1">EGII</strain>
    </source>
</reference>
<name>A0A811UTS5_CERCA</name>